<dbReference type="InterPro" id="IPR013761">
    <property type="entry name" value="SAM/pointed_sf"/>
</dbReference>
<sequence length="583" mass="66275">MSISTAEYNFYLVQLIENWNMKTLINFLKEQNLKLNDDDLEILHNKKITSLFFLDMTKNDFKDLSEVLVKYSLDSNGIDSIPLFSPPTYEIQDKNKPDSLEAMCNEYIVALLHASIHIVMDITNKKLILKKYPSMKKILDIIVGLLMNRACVEDEPDRKRAKKAELEAKNSKLLKQVIEETTKYKAENDKLRVRIKKLEKNKTNTTKLMSENVEPKDQVIKVKQRQLQNDNSPNNGLSNFNSVAENYRKLLEDKEMDDFSSKEPVDILDSIIAQLEQYEPVCKINDVVSKATVSSKTSEKRGIDTFLNNVNKKSSSCISEKDDQMVLGISEEFKKMVSLANHQSHMISVEPNLEVSMKQDDELISEKLLDKNQIVEQGLIQELCGTFGTCSSIFTEDNVSSTDINFFCNGSENMILGSAILLNTCLIYLIVDTAIKSSQQKILDWYNYSFEFESKVDAPTAEVESKIKCKCIISAEINTSIPLIQVSNSSDNSSRNGLVAMSTLTVTQVGSSNRSQLSISILPDDSEEKQKYIIRLVLEQFPSLYLSDSSERGKRFNLNSSTFYPLCNGDHKEESLWNDIKDE</sequence>
<dbReference type="Gene3D" id="1.10.150.50">
    <property type="entry name" value="Transcription Factor, Ets-1"/>
    <property type="match status" value="1"/>
</dbReference>
<proteinExistence type="predicted"/>
<evidence type="ECO:0000313" key="3">
    <source>
        <dbReference type="Proteomes" id="UP000265703"/>
    </source>
</evidence>
<keyword evidence="1" id="KW-0175">Coiled coil</keyword>
<dbReference type="EMBL" id="QKYT01000005">
    <property type="protein sequence ID" value="RIA99372.1"/>
    <property type="molecule type" value="Genomic_DNA"/>
</dbReference>
<dbReference type="AlphaFoldDB" id="A0A397TN55"/>
<gene>
    <name evidence="2" type="ORF">C1645_811618</name>
</gene>
<keyword evidence="3" id="KW-1185">Reference proteome</keyword>
<dbReference type="Proteomes" id="UP000265703">
    <property type="component" value="Unassembled WGS sequence"/>
</dbReference>
<reference evidence="2 3" key="1">
    <citation type="submission" date="2018-06" db="EMBL/GenBank/DDBJ databases">
        <title>Comparative genomics reveals the genomic features of Rhizophagus irregularis, R. cerebriforme, R. diaphanum and Gigaspora rosea, and their symbiotic lifestyle signature.</title>
        <authorList>
            <person name="Morin E."/>
            <person name="San Clemente H."/>
            <person name="Chen E.C.H."/>
            <person name="De La Providencia I."/>
            <person name="Hainaut M."/>
            <person name="Kuo A."/>
            <person name="Kohler A."/>
            <person name="Murat C."/>
            <person name="Tang N."/>
            <person name="Roy S."/>
            <person name="Loubradou J."/>
            <person name="Henrissat B."/>
            <person name="Grigoriev I.V."/>
            <person name="Corradi N."/>
            <person name="Roux C."/>
            <person name="Martin F.M."/>
        </authorList>
    </citation>
    <scope>NUCLEOTIDE SEQUENCE [LARGE SCALE GENOMIC DNA]</scope>
    <source>
        <strain evidence="2 3">DAOM 227022</strain>
    </source>
</reference>
<dbReference type="OrthoDB" id="2379994at2759"/>
<feature type="coiled-coil region" evidence="1">
    <location>
        <begin position="163"/>
        <end position="208"/>
    </location>
</feature>
<comment type="caution">
    <text evidence="2">The sequence shown here is derived from an EMBL/GenBank/DDBJ whole genome shotgun (WGS) entry which is preliminary data.</text>
</comment>
<evidence type="ECO:0008006" key="4">
    <source>
        <dbReference type="Google" id="ProtNLM"/>
    </source>
</evidence>
<evidence type="ECO:0000256" key="1">
    <source>
        <dbReference type="SAM" id="Coils"/>
    </source>
</evidence>
<protein>
    <recommendedName>
        <fullName evidence="4">SAM domain-containing protein</fullName>
    </recommendedName>
</protein>
<evidence type="ECO:0000313" key="2">
    <source>
        <dbReference type="EMBL" id="RIA99372.1"/>
    </source>
</evidence>
<organism evidence="2 3">
    <name type="scientific">Glomus cerebriforme</name>
    <dbReference type="NCBI Taxonomy" id="658196"/>
    <lineage>
        <taxon>Eukaryota</taxon>
        <taxon>Fungi</taxon>
        <taxon>Fungi incertae sedis</taxon>
        <taxon>Mucoromycota</taxon>
        <taxon>Glomeromycotina</taxon>
        <taxon>Glomeromycetes</taxon>
        <taxon>Glomerales</taxon>
        <taxon>Glomeraceae</taxon>
        <taxon>Glomus</taxon>
    </lineage>
</organism>
<accession>A0A397TN55</accession>
<name>A0A397TN55_9GLOM</name>